<feature type="domain" description="Glycosyltransferase subfamily 4-like N-terminal" evidence="2">
    <location>
        <begin position="26"/>
        <end position="197"/>
    </location>
</feature>
<evidence type="ECO:0000259" key="1">
    <source>
        <dbReference type="Pfam" id="PF00534"/>
    </source>
</evidence>
<name>A0A481RIR3_HALEZ</name>
<dbReference type="AlphaFoldDB" id="A0A481RIR3"/>
<dbReference type="InterPro" id="IPR050194">
    <property type="entry name" value="Glycosyltransferase_grp1"/>
</dbReference>
<sequence>MMASHMKIVHFYDGHEKTYRGRGSVPTVVWNIAKGVSDIGHDVSIIERKWDKLSSKTIKDGVNFHRLNLSIGSDEPWIDIPYEMVGTLKGTIRLIFSRLEFALKIKPILERLDPDIIHCHLPFAANLITLFFPKFRHKIIYTAHLGETNKRVTEPMFSPDVFLAKRSSITTVLNEKMKGAFEESGVDEQKLRIVPNGVDIDQFMSKKDYNNEKPLVLFVGTVTPRKRVIDLVEAASRTKDIDSKFIIAGKTDIDEEYYSKVKQKILKYGLEDRFEFTGFVSNEHIQKLYSKADIFVLPSQEEGFGMVVTEAMAAETPVIGTHVGGIPLQINNGVNGFLYDPGDVNALSSSLRELLLNPSMRRKLGERGRAIAVQNFSWESISRKFENIYQEISDSTE</sequence>
<dbReference type="CDD" id="cd03801">
    <property type="entry name" value="GT4_PimA-like"/>
    <property type="match status" value="1"/>
</dbReference>
<dbReference type="GO" id="GO:0016757">
    <property type="term" value="F:glycosyltransferase activity"/>
    <property type="evidence" value="ECO:0007669"/>
    <property type="project" value="InterPro"/>
</dbReference>
<dbReference type="SUPFAM" id="SSF53756">
    <property type="entry name" value="UDP-Glycosyltransferase/glycogen phosphorylase"/>
    <property type="match status" value="1"/>
</dbReference>
<dbReference type="PANTHER" id="PTHR45947:SF3">
    <property type="entry name" value="SULFOQUINOVOSYL TRANSFERASE SQD2"/>
    <property type="match status" value="1"/>
</dbReference>
<reference evidence="4" key="1">
    <citation type="submission" date="2019-01" db="EMBL/GenBank/DDBJ databases">
        <title>Complete genome of Halorubrum ezzemoulense strain FB21.</title>
        <authorList>
            <person name="Feng Y."/>
            <person name="Louyakis A.S."/>
            <person name="Papke R.T."/>
            <person name="Gogarten J.P."/>
        </authorList>
    </citation>
    <scope>NUCLEOTIDE SEQUENCE [LARGE SCALE GENOMIC DNA]</scope>
    <source>
        <strain evidence="4">Fb21</strain>
    </source>
</reference>
<protein>
    <submittedName>
        <fullName evidence="3">Glycosyltransferase family 1 protein</fullName>
    </submittedName>
</protein>
<dbReference type="Pfam" id="PF13579">
    <property type="entry name" value="Glyco_trans_4_4"/>
    <property type="match status" value="1"/>
</dbReference>
<accession>A0A481RIR3</accession>
<dbReference type="Pfam" id="PF00534">
    <property type="entry name" value="Glycos_transf_1"/>
    <property type="match status" value="1"/>
</dbReference>
<evidence type="ECO:0000259" key="2">
    <source>
        <dbReference type="Pfam" id="PF13579"/>
    </source>
</evidence>
<gene>
    <name evidence="3" type="ORF">EO776_14170</name>
</gene>
<evidence type="ECO:0000313" key="3">
    <source>
        <dbReference type="EMBL" id="QAY21075.1"/>
    </source>
</evidence>
<keyword evidence="3" id="KW-0808">Transferase</keyword>
<dbReference type="Gene3D" id="3.40.50.2000">
    <property type="entry name" value="Glycogen Phosphorylase B"/>
    <property type="match status" value="2"/>
</dbReference>
<dbReference type="EMBL" id="CP034940">
    <property type="protein sequence ID" value="QAY21075.1"/>
    <property type="molecule type" value="Genomic_DNA"/>
</dbReference>
<proteinExistence type="predicted"/>
<dbReference type="Proteomes" id="UP000293073">
    <property type="component" value="Chromosome"/>
</dbReference>
<dbReference type="KEGG" id="hezz:EO776_14170"/>
<feature type="domain" description="Glycosyl transferase family 1" evidence="1">
    <location>
        <begin position="201"/>
        <end position="369"/>
    </location>
</feature>
<organism evidence="3 4">
    <name type="scientific">Halorubrum ezzemoulense</name>
    <name type="common">Halorubrum chaoviator</name>
    <dbReference type="NCBI Taxonomy" id="337243"/>
    <lineage>
        <taxon>Archaea</taxon>
        <taxon>Methanobacteriati</taxon>
        <taxon>Methanobacteriota</taxon>
        <taxon>Stenosarchaea group</taxon>
        <taxon>Halobacteria</taxon>
        <taxon>Halobacteriales</taxon>
        <taxon>Haloferacaceae</taxon>
        <taxon>Halorubrum</taxon>
    </lineage>
</organism>
<evidence type="ECO:0000313" key="4">
    <source>
        <dbReference type="Proteomes" id="UP000293073"/>
    </source>
</evidence>
<dbReference type="InterPro" id="IPR028098">
    <property type="entry name" value="Glyco_trans_4-like_N"/>
</dbReference>
<dbReference type="InterPro" id="IPR001296">
    <property type="entry name" value="Glyco_trans_1"/>
</dbReference>
<dbReference type="PANTHER" id="PTHR45947">
    <property type="entry name" value="SULFOQUINOVOSYL TRANSFERASE SQD2"/>
    <property type="match status" value="1"/>
</dbReference>